<dbReference type="PANTHER" id="PTHR15741">
    <property type="entry name" value="BASIC HELIX-LOOP-HELIX ZIP TRANSCRIPTION FACTOR"/>
    <property type="match status" value="1"/>
</dbReference>
<dbReference type="CDD" id="cd11404">
    <property type="entry name" value="bHLHzip_Mlx_like"/>
    <property type="match status" value="1"/>
</dbReference>
<dbReference type="InterPro" id="IPR036638">
    <property type="entry name" value="HLH_DNA-bd_sf"/>
</dbReference>
<feature type="region of interest" description="Disordered" evidence="7">
    <location>
        <begin position="257"/>
        <end position="276"/>
    </location>
</feature>
<name>A0A8H4EY23_MUCCL</name>
<dbReference type="AlphaFoldDB" id="A0A8H4EY23"/>
<dbReference type="GO" id="GO:0046983">
    <property type="term" value="F:protein dimerization activity"/>
    <property type="evidence" value="ECO:0007669"/>
    <property type="project" value="InterPro"/>
</dbReference>
<feature type="coiled-coil region" evidence="6">
    <location>
        <begin position="311"/>
        <end position="338"/>
    </location>
</feature>
<dbReference type="EMBL" id="JAAECE010000008">
    <property type="protein sequence ID" value="KAF1797720.1"/>
    <property type="molecule type" value="Genomic_DNA"/>
</dbReference>
<proteinExistence type="predicted"/>
<evidence type="ECO:0000256" key="1">
    <source>
        <dbReference type="ARBA" id="ARBA00004123"/>
    </source>
</evidence>
<dbReference type="SUPFAM" id="SSF47459">
    <property type="entry name" value="HLH, helix-loop-helix DNA-binding domain"/>
    <property type="match status" value="1"/>
</dbReference>
<protein>
    <recommendedName>
        <fullName evidence="8">BHLH domain-containing protein</fullName>
    </recommendedName>
</protein>
<keyword evidence="2" id="KW-0805">Transcription regulation</keyword>
<dbReference type="InterPro" id="IPR052207">
    <property type="entry name" value="Max-like/E-box_TFs"/>
</dbReference>
<dbReference type="Gene3D" id="4.10.280.10">
    <property type="entry name" value="Helix-loop-helix DNA-binding domain"/>
    <property type="match status" value="1"/>
</dbReference>
<evidence type="ECO:0000256" key="2">
    <source>
        <dbReference type="ARBA" id="ARBA00023015"/>
    </source>
</evidence>
<evidence type="ECO:0000259" key="8">
    <source>
        <dbReference type="PROSITE" id="PS50888"/>
    </source>
</evidence>
<sequence length="364" mass="41379">MNYQNNTNTNIFSPQGNGEGWNFMDYSSNPPSEAPLQEPVAFEAINQMEPDFQFSLGLDPEFAMPIPLDIPPPPPAMNEGDFYSMEAVPAPMNHAVLDEQDHKAFSQFLDQFFVDPNMQIDPQFTMYDTQHPPPMSLDNHHHHHPYQQTDEEYHRQSSILQSLDEQKRYYSKDPDMHHQHQQQPYQDRPGAVYLQQSNAITAPFIKTPVLRESAPLNKQPSEENDASHSPSSSHSGGNTTIASGGGGAIRRGKPHKELLTEEEKRNNHIASEQKRRSMIRSGFKDLTEIVPTLKNINNSKSTVLFKAVDYIKYLDKRNRNLREKIKNLEVRVEVEGRMGILSSRPSTTAGTSQAYYKASRSNDN</sequence>
<feature type="region of interest" description="Disordered" evidence="7">
    <location>
        <begin position="342"/>
        <end position="364"/>
    </location>
</feature>
<evidence type="ECO:0000256" key="7">
    <source>
        <dbReference type="SAM" id="MobiDB-lite"/>
    </source>
</evidence>
<comment type="caution">
    <text evidence="9">The sequence shown here is derived from an EMBL/GenBank/DDBJ whole genome shotgun (WGS) entry which is preliminary data.</text>
</comment>
<dbReference type="PROSITE" id="PS50888">
    <property type="entry name" value="BHLH"/>
    <property type="match status" value="1"/>
</dbReference>
<feature type="compositionally biased region" description="Polar residues" evidence="7">
    <location>
        <begin position="343"/>
        <end position="364"/>
    </location>
</feature>
<evidence type="ECO:0000256" key="4">
    <source>
        <dbReference type="ARBA" id="ARBA00023163"/>
    </source>
</evidence>
<keyword evidence="6" id="KW-0175">Coiled coil</keyword>
<evidence type="ECO:0000256" key="3">
    <source>
        <dbReference type="ARBA" id="ARBA00023125"/>
    </source>
</evidence>
<dbReference type="GO" id="GO:0005634">
    <property type="term" value="C:nucleus"/>
    <property type="evidence" value="ECO:0007669"/>
    <property type="project" value="UniProtKB-SubCell"/>
</dbReference>
<dbReference type="Proteomes" id="UP000469890">
    <property type="component" value="Unassembled WGS sequence"/>
</dbReference>
<comment type="subcellular location">
    <subcellularLocation>
        <location evidence="1">Nucleus</location>
    </subcellularLocation>
</comment>
<feature type="compositionally biased region" description="Basic and acidic residues" evidence="7">
    <location>
        <begin position="257"/>
        <end position="275"/>
    </location>
</feature>
<keyword evidence="4" id="KW-0804">Transcription</keyword>
<dbReference type="GO" id="GO:0000978">
    <property type="term" value="F:RNA polymerase II cis-regulatory region sequence-specific DNA binding"/>
    <property type="evidence" value="ECO:0007669"/>
    <property type="project" value="TreeGrafter"/>
</dbReference>
<reference evidence="9 10" key="1">
    <citation type="submission" date="2019-09" db="EMBL/GenBank/DDBJ databases">
        <authorList>
            <consortium name="DOE Joint Genome Institute"/>
            <person name="Mondo S.J."/>
            <person name="Navarro-Mendoza M.I."/>
            <person name="Perez-Arques C."/>
            <person name="Panchal S."/>
            <person name="Nicolas F.E."/>
            <person name="Ganguly P."/>
            <person name="Pangilinan J."/>
            <person name="Grigoriev I."/>
            <person name="Heitman J."/>
            <person name="Sanya K."/>
            <person name="Garre V."/>
        </authorList>
    </citation>
    <scope>NUCLEOTIDE SEQUENCE [LARGE SCALE GENOMIC DNA]</scope>
    <source>
        <strain evidence="9 10">MU402</strain>
    </source>
</reference>
<evidence type="ECO:0000256" key="5">
    <source>
        <dbReference type="ARBA" id="ARBA00023242"/>
    </source>
</evidence>
<feature type="region of interest" description="Disordered" evidence="7">
    <location>
        <begin position="215"/>
        <end position="252"/>
    </location>
</feature>
<organism evidence="9 10">
    <name type="scientific">Mucor circinelloides f. lusitanicus</name>
    <name type="common">Mucor racemosus var. lusitanicus</name>
    <dbReference type="NCBI Taxonomy" id="29924"/>
    <lineage>
        <taxon>Eukaryota</taxon>
        <taxon>Fungi</taxon>
        <taxon>Fungi incertae sedis</taxon>
        <taxon>Mucoromycota</taxon>
        <taxon>Mucoromycotina</taxon>
        <taxon>Mucoromycetes</taxon>
        <taxon>Mucorales</taxon>
        <taxon>Mucorineae</taxon>
        <taxon>Mucoraceae</taxon>
        <taxon>Mucor</taxon>
    </lineage>
</organism>
<keyword evidence="3" id="KW-0238">DNA-binding</keyword>
<keyword evidence="5" id="KW-0539">Nucleus</keyword>
<dbReference type="Pfam" id="PF00010">
    <property type="entry name" value="HLH"/>
    <property type="match status" value="1"/>
</dbReference>
<evidence type="ECO:0000313" key="9">
    <source>
        <dbReference type="EMBL" id="KAF1797720.1"/>
    </source>
</evidence>
<dbReference type="SMART" id="SM00353">
    <property type="entry name" value="HLH"/>
    <property type="match status" value="1"/>
</dbReference>
<gene>
    <name evidence="9" type="ORF">FB192DRAFT_1346115</name>
</gene>
<feature type="domain" description="BHLH" evidence="8">
    <location>
        <begin position="263"/>
        <end position="314"/>
    </location>
</feature>
<evidence type="ECO:0000313" key="10">
    <source>
        <dbReference type="Proteomes" id="UP000469890"/>
    </source>
</evidence>
<dbReference type="PANTHER" id="PTHR15741:SF27">
    <property type="entry name" value="TRANSCRIPTION FACTOR AP-4"/>
    <property type="match status" value="1"/>
</dbReference>
<evidence type="ECO:0000256" key="6">
    <source>
        <dbReference type="SAM" id="Coils"/>
    </source>
</evidence>
<accession>A0A8H4EY23</accession>
<dbReference type="InterPro" id="IPR011598">
    <property type="entry name" value="bHLH_dom"/>
</dbReference>
<dbReference type="GO" id="GO:0000981">
    <property type="term" value="F:DNA-binding transcription factor activity, RNA polymerase II-specific"/>
    <property type="evidence" value="ECO:0007669"/>
    <property type="project" value="TreeGrafter"/>
</dbReference>
<feature type="compositionally biased region" description="Low complexity" evidence="7">
    <location>
        <begin position="227"/>
        <end position="242"/>
    </location>
</feature>
<feature type="region of interest" description="Disordered" evidence="7">
    <location>
        <begin position="130"/>
        <end position="157"/>
    </location>
</feature>